<dbReference type="EMBL" id="BMGB01000001">
    <property type="protein sequence ID" value="GGA99273.1"/>
    <property type="molecule type" value="Genomic_DNA"/>
</dbReference>
<keyword evidence="2" id="KW-1185">Reference proteome</keyword>
<dbReference type="Proteomes" id="UP000606922">
    <property type="component" value="Unassembled WGS sequence"/>
</dbReference>
<name>A0A916WGP1_9MICO</name>
<protein>
    <submittedName>
        <fullName evidence="1">Uncharacterized protein</fullName>
    </submittedName>
</protein>
<gene>
    <name evidence="1" type="ORF">GCM10010979_12190</name>
</gene>
<organism evidence="1 2">
    <name type="scientific">Conyzicola nivalis</name>
    <dbReference type="NCBI Taxonomy" id="1477021"/>
    <lineage>
        <taxon>Bacteria</taxon>
        <taxon>Bacillati</taxon>
        <taxon>Actinomycetota</taxon>
        <taxon>Actinomycetes</taxon>
        <taxon>Micrococcales</taxon>
        <taxon>Microbacteriaceae</taxon>
        <taxon>Conyzicola</taxon>
    </lineage>
</organism>
<evidence type="ECO:0000313" key="2">
    <source>
        <dbReference type="Proteomes" id="UP000606922"/>
    </source>
</evidence>
<proteinExistence type="predicted"/>
<accession>A0A916WGP1</accession>
<evidence type="ECO:0000313" key="1">
    <source>
        <dbReference type="EMBL" id="GGA99273.1"/>
    </source>
</evidence>
<dbReference type="AlphaFoldDB" id="A0A916WGP1"/>
<reference evidence="1" key="2">
    <citation type="submission" date="2020-09" db="EMBL/GenBank/DDBJ databases">
        <authorList>
            <person name="Sun Q."/>
            <person name="Zhou Y."/>
        </authorList>
    </citation>
    <scope>NUCLEOTIDE SEQUENCE</scope>
    <source>
        <strain evidence="1">CGMCC 1.12813</strain>
    </source>
</reference>
<dbReference type="RefSeq" id="WP_188509765.1">
    <property type="nucleotide sequence ID" value="NZ_BMGB01000001.1"/>
</dbReference>
<sequence>MIAGSYLAEVEGPSPWGATGECLVLFVADAAAAPTCVTDPEVVSFHSATGHWCLLGTDPASGRAFYTRFDHTPPLTCETSPGF</sequence>
<reference evidence="1" key="1">
    <citation type="journal article" date="2014" name="Int. J. Syst. Evol. Microbiol.">
        <title>Complete genome sequence of Corynebacterium casei LMG S-19264T (=DSM 44701T), isolated from a smear-ripened cheese.</title>
        <authorList>
            <consortium name="US DOE Joint Genome Institute (JGI-PGF)"/>
            <person name="Walter F."/>
            <person name="Albersmeier A."/>
            <person name="Kalinowski J."/>
            <person name="Ruckert C."/>
        </authorList>
    </citation>
    <scope>NUCLEOTIDE SEQUENCE</scope>
    <source>
        <strain evidence="1">CGMCC 1.12813</strain>
    </source>
</reference>
<comment type="caution">
    <text evidence="1">The sequence shown here is derived from an EMBL/GenBank/DDBJ whole genome shotgun (WGS) entry which is preliminary data.</text>
</comment>